<keyword evidence="2" id="KW-0472">Membrane</keyword>
<evidence type="ECO:0000256" key="1">
    <source>
        <dbReference type="SAM" id="MobiDB-lite"/>
    </source>
</evidence>
<accession>A0A1I6ZI73</accession>
<protein>
    <submittedName>
        <fullName evidence="3">Uncharacterized protein</fullName>
    </submittedName>
</protein>
<dbReference type="RefSeq" id="WP_092977149.1">
    <property type="nucleotide sequence ID" value="NZ_FPAT01000004.1"/>
</dbReference>
<proteinExistence type="predicted"/>
<dbReference type="EMBL" id="FPAT01000004">
    <property type="protein sequence ID" value="SFT62370.1"/>
    <property type="molecule type" value="Genomic_DNA"/>
</dbReference>
<evidence type="ECO:0000256" key="2">
    <source>
        <dbReference type="SAM" id="Phobius"/>
    </source>
</evidence>
<sequence length="97" mass="10510">MTRHVQPRALLRSRALLRPLAPLRSLVPSRSRDHSREGGSPPLPRRSVGKEPTSGPRVRELSAAARRLREGLICAALSCGMLAAGLVMFHIMNALGP</sequence>
<organism evidence="3 4">
    <name type="scientific">Actinopolyspora righensis</name>
    <dbReference type="NCBI Taxonomy" id="995060"/>
    <lineage>
        <taxon>Bacteria</taxon>
        <taxon>Bacillati</taxon>
        <taxon>Actinomycetota</taxon>
        <taxon>Actinomycetes</taxon>
        <taxon>Actinopolysporales</taxon>
        <taxon>Actinopolysporaceae</taxon>
        <taxon>Actinopolyspora</taxon>
        <taxon>Actinopolyspora alba group</taxon>
    </lineage>
</organism>
<reference evidence="4" key="1">
    <citation type="submission" date="2016-10" db="EMBL/GenBank/DDBJ databases">
        <authorList>
            <person name="Varghese N."/>
            <person name="Submissions S."/>
        </authorList>
    </citation>
    <scope>NUCLEOTIDE SEQUENCE [LARGE SCALE GENOMIC DNA]</scope>
    <source>
        <strain evidence="4">DSM 45501</strain>
    </source>
</reference>
<dbReference type="AlphaFoldDB" id="A0A1I6ZI73"/>
<name>A0A1I6ZI73_9ACTN</name>
<evidence type="ECO:0000313" key="4">
    <source>
        <dbReference type="Proteomes" id="UP000199165"/>
    </source>
</evidence>
<evidence type="ECO:0000313" key="3">
    <source>
        <dbReference type="EMBL" id="SFT62370.1"/>
    </source>
</evidence>
<feature type="region of interest" description="Disordered" evidence="1">
    <location>
        <begin position="26"/>
        <end position="59"/>
    </location>
</feature>
<dbReference type="Proteomes" id="UP000199165">
    <property type="component" value="Unassembled WGS sequence"/>
</dbReference>
<gene>
    <name evidence="3" type="ORF">SAMN04487904_104393</name>
</gene>
<keyword evidence="2" id="KW-1133">Transmembrane helix</keyword>
<keyword evidence="2" id="KW-0812">Transmembrane</keyword>
<feature type="transmembrane region" description="Helical" evidence="2">
    <location>
        <begin position="72"/>
        <end position="92"/>
    </location>
</feature>
<keyword evidence="4" id="KW-1185">Reference proteome</keyword>
<dbReference type="STRING" id="995060.SAMN04487904_104393"/>